<proteinExistence type="predicted"/>
<dbReference type="Proteomes" id="UP000673691">
    <property type="component" value="Unassembled WGS sequence"/>
</dbReference>
<dbReference type="InterPro" id="IPR000727">
    <property type="entry name" value="T_SNARE_dom"/>
</dbReference>
<feature type="domain" description="T-SNARE coiled-coil homology" evidence="3">
    <location>
        <begin position="254"/>
        <end position="316"/>
    </location>
</feature>
<organism evidence="4 5">
    <name type="scientific">Olpidium bornovanus</name>
    <dbReference type="NCBI Taxonomy" id="278681"/>
    <lineage>
        <taxon>Eukaryota</taxon>
        <taxon>Fungi</taxon>
        <taxon>Fungi incertae sedis</taxon>
        <taxon>Olpidiomycota</taxon>
        <taxon>Olpidiomycotina</taxon>
        <taxon>Olpidiomycetes</taxon>
        <taxon>Olpidiales</taxon>
        <taxon>Olpidiaceae</taxon>
        <taxon>Olpidium</taxon>
    </lineage>
</organism>
<evidence type="ECO:0000256" key="2">
    <source>
        <dbReference type="SAM" id="MobiDB-lite"/>
    </source>
</evidence>
<gene>
    <name evidence="4" type="ORF">BJ554DRAFT_5902</name>
</gene>
<comment type="caution">
    <text evidence="4">The sequence shown here is derived from an EMBL/GenBank/DDBJ whole genome shotgun (WGS) entry which is preliminary data.</text>
</comment>
<dbReference type="SUPFAM" id="SSF58038">
    <property type="entry name" value="SNARE fusion complex"/>
    <property type="match status" value="1"/>
</dbReference>
<keyword evidence="5" id="KW-1185">Reference proteome</keyword>
<feature type="compositionally biased region" description="Basic residues" evidence="2">
    <location>
        <begin position="49"/>
        <end position="62"/>
    </location>
</feature>
<feature type="region of interest" description="Disordered" evidence="2">
    <location>
        <begin position="399"/>
        <end position="421"/>
    </location>
</feature>
<dbReference type="AlphaFoldDB" id="A0A8H8DKF6"/>
<evidence type="ECO:0000256" key="1">
    <source>
        <dbReference type="SAM" id="Coils"/>
    </source>
</evidence>
<keyword evidence="1" id="KW-0175">Coiled coil</keyword>
<sequence>MRSLFLRVAPTFSSVNRSSQRPPPDPTPTRTSQTPPCPQPSEASPSRWPLRRKPRGGAVRKRRSIALALLDVRRPVQRPANNAARRGGLKGEPQMSSPPKRTPEKLALLAESSLATAVELVRCRNLGIPHSNQTRVLDRNLATLRKNLVDLERELSAAETGGKASSAELKQKEDAFYNLSKQVDKIEALARKPEQVVVAFAESNARSELFPSSQAGAELVRFAPLPEPGDSSFYPPGSPSLAAAKSGQVVQLQQRMLTDQDRHLDLLSESLARQREMGIMVNQELDAHATLLEDIDQSVDRTDNRLGRARKRLGKVSRKAREHGCHRTVGEGGQVAVQALAESDVTFSCSRLFQLCGRDDTLAAANTAHVRSSSRSGSRLANEALRATRLRSAGAGNVADGIATDDFVGPRPLSSRSHSSR</sequence>
<reference evidence="4 5" key="1">
    <citation type="journal article" name="Sci. Rep.">
        <title>Genome-scale phylogenetic analyses confirm Olpidium as the closest living zoosporic fungus to the non-flagellated, terrestrial fungi.</title>
        <authorList>
            <person name="Chang Y."/>
            <person name="Rochon D."/>
            <person name="Sekimoto S."/>
            <person name="Wang Y."/>
            <person name="Chovatia M."/>
            <person name="Sandor L."/>
            <person name="Salamov A."/>
            <person name="Grigoriev I.V."/>
            <person name="Stajich J.E."/>
            <person name="Spatafora J.W."/>
        </authorList>
    </citation>
    <scope>NUCLEOTIDE SEQUENCE [LARGE SCALE GENOMIC DNA]</scope>
    <source>
        <strain evidence="4">S191</strain>
    </source>
</reference>
<dbReference type="CDD" id="cd15859">
    <property type="entry name" value="SNARE_SYN8"/>
    <property type="match status" value="1"/>
</dbReference>
<evidence type="ECO:0000313" key="5">
    <source>
        <dbReference type="Proteomes" id="UP000673691"/>
    </source>
</evidence>
<dbReference type="EMBL" id="JAEFCI010003054">
    <property type="protein sequence ID" value="KAG5461844.1"/>
    <property type="molecule type" value="Genomic_DNA"/>
</dbReference>
<evidence type="ECO:0000313" key="4">
    <source>
        <dbReference type="EMBL" id="KAG5461844.1"/>
    </source>
</evidence>
<name>A0A8H8DKF6_9FUNG</name>
<feature type="region of interest" description="Disordered" evidence="2">
    <location>
        <begin position="1"/>
        <end position="62"/>
    </location>
</feature>
<feature type="region of interest" description="Disordered" evidence="2">
    <location>
        <begin position="76"/>
        <end position="103"/>
    </location>
</feature>
<dbReference type="OrthoDB" id="244190at2759"/>
<dbReference type="SMART" id="SM00397">
    <property type="entry name" value="t_SNARE"/>
    <property type="match status" value="1"/>
</dbReference>
<dbReference type="PROSITE" id="PS50192">
    <property type="entry name" value="T_SNARE"/>
    <property type="match status" value="1"/>
</dbReference>
<protein>
    <recommendedName>
        <fullName evidence="3">t-SNARE coiled-coil homology domain-containing protein</fullName>
    </recommendedName>
</protein>
<feature type="coiled-coil region" evidence="1">
    <location>
        <begin position="134"/>
        <end position="161"/>
    </location>
</feature>
<dbReference type="Gene3D" id="1.20.5.110">
    <property type="match status" value="1"/>
</dbReference>
<evidence type="ECO:0000259" key="3">
    <source>
        <dbReference type="PROSITE" id="PS50192"/>
    </source>
</evidence>
<accession>A0A8H8DKF6</accession>